<dbReference type="SMART" id="SM00347">
    <property type="entry name" value="HTH_MARR"/>
    <property type="match status" value="1"/>
</dbReference>
<dbReference type="PANTHER" id="PTHR35790:SF4">
    <property type="entry name" value="HTH-TYPE TRANSCRIPTIONAL REGULATOR PCHR"/>
    <property type="match status" value="1"/>
</dbReference>
<dbReference type="InterPro" id="IPR036390">
    <property type="entry name" value="WH_DNA-bd_sf"/>
</dbReference>
<name>A0ABS7VSJ9_9HYPH</name>
<proteinExistence type="predicted"/>
<evidence type="ECO:0000313" key="6">
    <source>
        <dbReference type="Proteomes" id="UP000704176"/>
    </source>
</evidence>
<dbReference type="EMBL" id="JAIRBM010000013">
    <property type="protein sequence ID" value="MBZ6077922.1"/>
    <property type="molecule type" value="Genomic_DNA"/>
</dbReference>
<dbReference type="Proteomes" id="UP000704176">
    <property type="component" value="Unassembled WGS sequence"/>
</dbReference>
<reference evidence="5 6" key="1">
    <citation type="submission" date="2021-09" db="EMBL/GenBank/DDBJ databases">
        <title>The complete genome sequence of a new microorganism.</title>
        <authorList>
            <person name="Zi Z."/>
        </authorList>
    </citation>
    <scope>NUCLEOTIDE SEQUENCE [LARGE SCALE GENOMIC DNA]</scope>
    <source>
        <strain evidence="5 6">WGZ8</strain>
    </source>
</reference>
<dbReference type="Gene3D" id="1.10.10.10">
    <property type="entry name" value="Winged helix-like DNA-binding domain superfamily/Winged helix DNA-binding domain"/>
    <property type="match status" value="1"/>
</dbReference>
<evidence type="ECO:0000313" key="5">
    <source>
        <dbReference type="EMBL" id="MBZ6077922.1"/>
    </source>
</evidence>
<dbReference type="RefSeq" id="WP_224314673.1">
    <property type="nucleotide sequence ID" value="NZ_JAIRBM010000013.1"/>
</dbReference>
<dbReference type="InterPro" id="IPR036388">
    <property type="entry name" value="WH-like_DNA-bd_sf"/>
</dbReference>
<evidence type="ECO:0000256" key="2">
    <source>
        <dbReference type="ARBA" id="ARBA00023125"/>
    </source>
</evidence>
<dbReference type="SUPFAM" id="SSF46785">
    <property type="entry name" value="Winged helix' DNA-binding domain"/>
    <property type="match status" value="1"/>
</dbReference>
<sequence length="166" mass="18451">MTASGSTAREEAFEPQLVLERFLPYRLNVLASLTSNALAQIYAERFGLSIPAWRVVATLGQYDVRTARDIAAHGVMHKSTVSRAVSALEQRGLIQRRPNDEDRREAWLALTEEGRRIYESIVPEALGFESRVISVLTPQEQILFGNLVDRLTASARSLAPEGEVEA</sequence>
<organism evidence="5 6">
    <name type="scientific">Microvirga puerhi</name>
    <dbReference type="NCBI Taxonomy" id="2876078"/>
    <lineage>
        <taxon>Bacteria</taxon>
        <taxon>Pseudomonadati</taxon>
        <taxon>Pseudomonadota</taxon>
        <taxon>Alphaproteobacteria</taxon>
        <taxon>Hyphomicrobiales</taxon>
        <taxon>Methylobacteriaceae</taxon>
        <taxon>Microvirga</taxon>
    </lineage>
</organism>
<dbReference type="InterPro" id="IPR023187">
    <property type="entry name" value="Tscrpt_reg_MarR-type_CS"/>
</dbReference>
<dbReference type="PROSITE" id="PS01117">
    <property type="entry name" value="HTH_MARR_1"/>
    <property type="match status" value="1"/>
</dbReference>
<dbReference type="Pfam" id="PF01047">
    <property type="entry name" value="MarR"/>
    <property type="match status" value="1"/>
</dbReference>
<protein>
    <submittedName>
        <fullName evidence="5">MarR family transcriptional regulator</fullName>
    </submittedName>
</protein>
<evidence type="ECO:0000259" key="4">
    <source>
        <dbReference type="PROSITE" id="PS50995"/>
    </source>
</evidence>
<dbReference type="InterPro" id="IPR052067">
    <property type="entry name" value="Metal_resp_HTH_trans_reg"/>
</dbReference>
<keyword evidence="6" id="KW-1185">Reference proteome</keyword>
<feature type="domain" description="HTH marR-type" evidence="4">
    <location>
        <begin position="20"/>
        <end position="153"/>
    </location>
</feature>
<keyword evidence="3" id="KW-0804">Transcription</keyword>
<evidence type="ECO:0000256" key="1">
    <source>
        <dbReference type="ARBA" id="ARBA00023015"/>
    </source>
</evidence>
<evidence type="ECO:0000256" key="3">
    <source>
        <dbReference type="ARBA" id="ARBA00023163"/>
    </source>
</evidence>
<keyword evidence="1" id="KW-0805">Transcription regulation</keyword>
<dbReference type="InterPro" id="IPR000835">
    <property type="entry name" value="HTH_MarR-typ"/>
</dbReference>
<comment type="caution">
    <text evidence="5">The sequence shown here is derived from an EMBL/GenBank/DDBJ whole genome shotgun (WGS) entry which is preliminary data.</text>
</comment>
<accession>A0ABS7VSJ9</accession>
<keyword evidence="2" id="KW-0238">DNA-binding</keyword>
<dbReference type="PRINTS" id="PR00598">
    <property type="entry name" value="HTHMARR"/>
</dbReference>
<dbReference type="PANTHER" id="PTHR35790">
    <property type="entry name" value="HTH-TYPE TRANSCRIPTIONAL REGULATOR PCHR"/>
    <property type="match status" value="1"/>
</dbReference>
<gene>
    <name evidence="5" type="ORF">K9B37_16710</name>
</gene>
<dbReference type="PROSITE" id="PS50995">
    <property type="entry name" value="HTH_MARR_2"/>
    <property type="match status" value="1"/>
</dbReference>